<feature type="transmembrane region" description="Helical" evidence="7">
    <location>
        <begin position="154"/>
        <end position="177"/>
    </location>
</feature>
<comment type="similarity">
    <text evidence="2">Belongs to the adenylyl cyclase class-3 family.</text>
</comment>
<keyword evidence="6 7" id="KW-0472">Membrane</keyword>
<dbReference type="SMART" id="SM00304">
    <property type="entry name" value="HAMP"/>
    <property type="match status" value="1"/>
</dbReference>
<dbReference type="InterPro" id="IPR050697">
    <property type="entry name" value="Adenylyl/Guanylyl_Cyclase_3/4"/>
</dbReference>
<feature type="transmembrane region" description="Helical" evidence="7">
    <location>
        <begin position="239"/>
        <end position="261"/>
    </location>
</feature>
<dbReference type="CDD" id="cd07302">
    <property type="entry name" value="CHD"/>
    <property type="match status" value="1"/>
</dbReference>
<evidence type="ECO:0000256" key="2">
    <source>
        <dbReference type="ARBA" id="ARBA00005381"/>
    </source>
</evidence>
<feature type="transmembrane region" description="Helical" evidence="7">
    <location>
        <begin position="128"/>
        <end position="148"/>
    </location>
</feature>
<feature type="domain" description="Guanylate cyclase" evidence="8">
    <location>
        <begin position="347"/>
        <end position="471"/>
    </location>
</feature>
<evidence type="ECO:0000313" key="10">
    <source>
        <dbReference type="EMBL" id="VDM89957.1"/>
    </source>
</evidence>
<name>A0A447GHJ1_9MYCO</name>
<dbReference type="GO" id="GO:0035556">
    <property type="term" value="P:intracellular signal transduction"/>
    <property type="evidence" value="ECO:0007669"/>
    <property type="project" value="InterPro"/>
</dbReference>
<reference evidence="11" key="1">
    <citation type="submission" date="2018-02" db="EMBL/GenBank/DDBJ databases">
        <authorList>
            <person name="Seth-Smith MB H."/>
            <person name="Seth-Smith H."/>
        </authorList>
    </citation>
    <scope>NUCLEOTIDE SEQUENCE [LARGE SCALE GENOMIC DNA]</scope>
</reference>
<dbReference type="GO" id="GO:0005886">
    <property type="term" value="C:plasma membrane"/>
    <property type="evidence" value="ECO:0007669"/>
    <property type="project" value="UniProtKB-SubCell"/>
</dbReference>
<dbReference type="SUPFAM" id="SSF55073">
    <property type="entry name" value="Nucleotide cyclase"/>
    <property type="match status" value="1"/>
</dbReference>
<accession>A0A447GHJ1</accession>
<feature type="domain" description="HAMP" evidence="9">
    <location>
        <begin position="263"/>
        <end position="315"/>
    </location>
</feature>
<dbReference type="InterPro" id="IPR029787">
    <property type="entry name" value="Nucleotide_cyclase"/>
</dbReference>
<dbReference type="CDD" id="cd06225">
    <property type="entry name" value="HAMP"/>
    <property type="match status" value="1"/>
</dbReference>
<evidence type="ECO:0000256" key="3">
    <source>
        <dbReference type="ARBA" id="ARBA00022475"/>
    </source>
</evidence>
<proteinExistence type="inferred from homology"/>
<dbReference type="FunFam" id="3.30.70.1230:FF:000016">
    <property type="entry name" value="Adenylate/guanylate cyclase domain-containing protein"/>
    <property type="match status" value="1"/>
</dbReference>
<evidence type="ECO:0000256" key="7">
    <source>
        <dbReference type="SAM" id="Phobius"/>
    </source>
</evidence>
<dbReference type="GO" id="GO:0004016">
    <property type="term" value="F:adenylate cyclase activity"/>
    <property type="evidence" value="ECO:0007669"/>
    <property type="project" value="UniProtKB-EC"/>
</dbReference>
<feature type="transmembrane region" description="Helical" evidence="7">
    <location>
        <begin position="39"/>
        <end position="62"/>
    </location>
</feature>
<dbReference type="AlphaFoldDB" id="A0A447GHJ1"/>
<protein>
    <submittedName>
        <fullName evidence="10">Adenylate cyclase 2</fullName>
        <ecNumber evidence="10">4.6.1.1</ecNumber>
    </submittedName>
</protein>
<dbReference type="EMBL" id="LR130759">
    <property type="protein sequence ID" value="VDM89957.1"/>
    <property type="molecule type" value="Genomic_DNA"/>
</dbReference>
<dbReference type="GO" id="GO:0006171">
    <property type="term" value="P:cAMP biosynthetic process"/>
    <property type="evidence" value="ECO:0007669"/>
    <property type="project" value="TreeGrafter"/>
</dbReference>
<evidence type="ECO:0000259" key="9">
    <source>
        <dbReference type="PROSITE" id="PS50885"/>
    </source>
</evidence>
<comment type="subcellular location">
    <subcellularLocation>
        <location evidence="1">Cell membrane</location>
        <topology evidence="1">Multi-pass membrane protein</topology>
    </subcellularLocation>
</comment>
<feature type="transmembrane region" description="Helical" evidence="7">
    <location>
        <begin position="74"/>
        <end position="96"/>
    </location>
</feature>
<evidence type="ECO:0000256" key="5">
    <source>
        <dbReference type="ARBA" id="ARBA00022989"/>
    </source>
</evidence>
<dbReference type="Proteomes" id="UP000269998">
    <property type="component" value="Chromosome"/>
</dbReference>
<evidence type="ECO:0000256" key="4">
    <source>
        <dbReference type="ARBA" id="ARBA00022692"/>
    </source>
</evidence>
<dbReference type="EC" id="4.6.1.1" evidence="10"/>
<keyword evidence="5 7" id="KW-1133">Transmembrane helix</keyword>
<dbReference type="OrthoDB" id="368920at2"/>
<keyword evidence="4 7" id="KW-0812">Transmembrane</keyword>
<evidence type="ECO:0000256" key="1">
    <source>
        <dbReference type="ARBA" id="ARBA00004651"/>
    </source>
</evidence>
<keyword evidence="10" id="KW-0456">Lyase</keyword>
<dbReference type="KEGG" id="mbai:MB901379_03544"/>
<dbReference type="InterPro" id="IPR001054">
    <property type="entry name" value="A/G_cyclase"/>
</dbReference>
<dbReference type="Pfam" id="PF00211">
    <property type="entry name" value="Guanylate_cyc"/>
    <property type="match status" value="1"/>
</dbReference>
<sequence length="527" mass="56873">METVTHQDGSFVEGPAYGSWLLGHVHESQRVHRIRIQSILTSVIAVTNVVGICVAIAIATVAVPAPNVLSDAPLWIPFAVVPAYIVVAFALGSYWLTRRTTQMLRWATEGRKPSPTDQRNALLAPLRFAVFHLLVWGIFTALLTTLYGMANSMFIPRFLFALTFCGLGVTTASYMFTEFALRPVAAMALAAGPPPRRWAPGITGRTIVVWLASSGVPVVGMALVAIFDLSLWEISDDEFAISVLIASTATLVFGLLLMWILSWLTTTPVRVVCMALKRVEMGELPGDLVVFDGTELGELQRGFNAMVAGLRERERVRDLFGRHVGREVAAAAERERPKLGGEDRHIAVVFIDIVGSTQLVTTQPPAEVVKLLNRFFAIVVDEVDRHRGLVNKFLGDAALAIFGAPNRLEHPEDQALAAARAIADRLATEVPECQAGIGVAAGQVVAGNVGANERFEYTAIGEPVNEAARLCELAKSFPSRLLASSETLAGASETVCAHWRLGDSTTLRGLAAPTRLATPVEPTRPDG</sequence>
<dbReference type="PROSITE" id="PS50125">
    <property type="entry name" value="GUANYLATE_CYCLASE_2"/>
    <property type="match status" value="1"/>
</dbReference>
<keyword evidence="3" id="KW-1003">Cell membrane</keyword>
<gene>
    <name evidence="10" type="primary">cyaB_4</name>
    <name evidence="10" type="ORF">MB901379_03544</name>
</gene>
<evidence type="ECO:0000313" key="11">
    <source>
        <dbReference type="Proteomes" id="UP000269998"/>
    </source>
</evidence>
<feature type="transmembrane region" description="Helical" evidence="7">
    <location>
        <begin position="207"/>
        <end position="227"/>
    </location>
</feature>
<dbReference type="PROSITE" id="PS50885">
    <property type="entry name" value="HAMP"/>
    <property type="match status" value="1"/>
</dbReference>
<organism evidence="10 11">
    <name type="scientific">Mycobacterium basiliense</name>
    <dbReference type="NCBI Taxonomy" id="2094119"/>
    <lineage>
        <taxon>Bacteria</taxon>
        <taxon>Bacillati</taxon>
        <taxon>Actinomycetota</taxon>
        <taxon>Actinomycetes</taxon>
        <taxon>Mycobacteriales</taxon>
        <taxon>Mycobacteriaceae</taxon>
        <taxon>Mycobacterium</taxon>
    </lineage>
</organism>
<evidence type="ECO:0000259" key="8">
    <source>
        <dbReference type="PROSITE" id="PS50125"/>
    </source>
</evidence>
<dbReference type="SMART" id="SM00044">
    <property type="entry name" value="CYCc"/>
    <property type="match status" value="1"/>
</dbReference>
<keyword evidence="11" id="KW-1185">Reference proteome</keyword>
<dbReference type="PANTHER" id="PTHR43081:SF17">
    <property type="entry name" value="BLL5647 PROTEIN"/>
    <property type="match status" value="1"/>
</dbReference>
<dbReference type="Gene3D" id="6.10.340.10">
    <property type="match status" value="1"/>
</dbReference>
<evidence type="ECO:0000256" key="6">
    <source>
        <dbReference type="ARBA" id="ARBA00023136"/>
    </source>
</evidence>
<dbReference type="RefSeq" id="WP_158017709.1">
    <property type="nucleotide sequence ID" value="NZ_CBCSKE010000011.1"/>
</dbReference>
<dbReference type="PANTHER" id="PTHR43081">
    <property type="entry name" value="ADENYLATE CYCLASE, TERMINAL-DIFFERENTIATION SPECIFIC-RELATED"/>
    <property type="match status" value="1"/>
</dbReference>
<dbReference type="InterPro" id="IPR003660">
    <property type="entry name" value="HAMP_dom"/>
</dbReference>
<dbReference type="Gene3D" id="3.30.70.1230">
    <property type="entry name" value="Nucleotide cyclase"/>
    <property type="match status" value="1"/>
</dbReference>